<dbReference type="InterPro" id="IPR036397">
    <property type="entry name" value="RNaseH_sf"/>
</dbReference>
<dbReference type="InterPro" id="IPR001584">
    <property type="entry name" value="Integrase_cat-core"/>
</dbReference>
<dbReference type="GO" id="GO:0003676">
    <property type="term" value="F:nucleic acid binding"/>
    <property type="evidence" value="ECO:0007669"/>
    <property type="project" value="InterPro"/>
</dbReference>
<proteinExistence type="predicted"/>
<dbReference type="KEGG" id="adv:DJ533_06215"/>
<sequence length="629" mass="73205">MKNKLSINIGDRITYNDEFYEICYIEQDVIRYSNFINGNMYFITKDDLIQKILNGDVKFTNLSIPQFHKNKALTLEEIFKYLNYVFSKQIPCSNRKLKLAIKNIIKENPDLREISASTLAKYIKIYRDKSDSFHGFYQEKGGNKSLRFSIEVEKIINEVIFSFIKERESFSPNDAYVIIKERIRSLNTNSKIPSERTIYRRFKRIDPYIVVKNKNGSKEANRKFKASGQSLISYGLLAIVEIDTHEIDCIIIDQNGNVLGRPQLCIAIDVYTRAIVGWHLCMLPPSATKTLLTLKNMLMRPYIGKTGGLPTVIIPDNGCEFNNNALANFCNNFNITKSESQPYLPNNKAHVESFFKSLNESIIHKLRGTTYSSPLHRGDYDSIGNACYTLDTLRDLVNEWIENIYHKRVHSGTQQRPEKMWDDASKILPPLTIPKLEVERKCRTVFRYKISKDQINLKGLRYKSHALATLNSHFKEKVTVYVDQLDLSTIYVQDPFNKSNLIQADSIYPNATKDLTLAEWLEAKEIIREKYKSDPNEIKNEETLYLARLNFLLKIQTLNKKNKRFRQVKNDLPLMIKQQEDRLKLTSLNDEKVDVRSSNIHIDDVPHLAYDNLHSDLTDFFYEEINFDE</sequence>
<dbReference type="RefSeq" id="WP_065993700.1">
    <property type="nucleotide sequence ID" value="NZ_CP029397.2"/>
</dbReference>
<dbReference type="InterPro" id="IPR015378">
    <property type="entry name" value="Transposase-like_Mu_C"/>
</dbReference>
<dbReference type="EMBL" id="CP029397">
    <property type="protein sequence ID" value="AWL28199.1"/>
    <property type="molecule type" value="Genomic_DNA"/>
</dbReference>
<keyword evidence="3" id="KW-1185">Reference proteome</keyword>
<feature type="domain" description="Integrase catalytic" evidence="1">
    <location>
        <begin position="237"/>
        <end position="425"/>
    </location>
</feature>
<organism evidence="2 3">
    <name type="scientific">Acinetobacter defluvii</name>
    <dbReference type="NCBI Taxonomy" id="1871111"/>
    <lineage>
        <taxon>Bacteria</taxon>
        <taxon>Pseudomonadati</taxon>
        <taxon>Pseudomonadota</taxon>
        <taxon>Gammaproteobacteria</taxon>
        <taxon>Moraxellales</taxon>
        <taxon>Moraxellaceae</taxon>
        <taxon>Acinetobacter</taxon>
    </lineage>
</organism>
<dbReference type="SUPFAM" id="SSF53098">
    <property type="entry name" value="Ribonuclease H-like"/>
    <property type="match status" value="1"/>
</dbReference>
<dbReference type="Proteomes" id="UP000245977">
    <property type="component" value="Chromosome"/>
</dbReference>
<dbReference type="Gene3D" id="3.30.420.10">
    <property type="entry name" value="Ribonuclease H-like superfamily/Ribonuclease H"/>
    <property type="match status" value="1"/>
</dbReference>
<evidence type="ECO:0000259" key="1">
    <source>
        <dbReference type="PROSITE" id="PS50994"/>
    </source>
</evidence>
<protein>
    <submittedName>
        <fullName evidence="2">Transposase</fullName>
    </submittedName>
</protein>
<dbReference type="Pfam" id="PF09299">
    <property type="entry name" value="Mu-transpos_C"/>
    <property type="match status" value="1"/>
</dbReference>
<dbReference type="OrthoDB" id="501284at2"/>
<dbReference type="InterPro" id="IPR012337">
    <property type="entry name" value="RNaseH-like_sf"/>
</dbReference>
<name>A0A2S2FB67_9GAMM</name>
<dbReference type="PROSITE" id="PS50994">
    <property type="entry name" value="INTEGRASE"/>
    <property type="match status" value="1"/>
</dbReference>
<evidence type="ECO:0000313" key="3">
    <source>
        <dbReference type="Proteomes" id="UP000245977"/>
    </source>
</evidence>
<accession>A0A2S2FB67</accession>
<evidence type="ECO:0000313" key="2">
    <source>
        <dbReference type="EMBL" id="AWL28199.1"/>
    </source>
</evidence>
<dbReference type="PANTHER" id="PTHR35004">
    <property type="entry name" value="TRANSPOSASE RV3428C-RELATED"/>
    <property type="match status" value="1"/>
</dbReference>
<dbReference type="STRING" id="1871111.GCA_001704615_02950"/>
<dbReference type="PANTHER" id="PTHR35004:SF6">
    <property type="entry name" value="TRANSPOSASE"/>
    <property type="match status" value="1"/>
</dbReference>
<dbReference type="GO" id="GO:0015074">
    <property type="term" value="P:DNA integration"/>
    <property type="evidence" value="ECO:0007669"/>
    <property type="project" value="InterPro"/>
</dbReference>
<gene>
    <name evidence="2" type="ORF">DJ533_06215</name>
</gene>
<reference evidence="2" key="1">
    <citation type="submission" date="2019-08" db="EMBL/GenBank/DDBJ databases">
        <title>The complete genome of Acinetobacter defluvii strain WCHAD010030.</title>
        <authorList>
            <person name="Hu Y."/>
            <person name="Qin J."/>
            <person name="Feng Y."/>
            <person name="Zong Z."/>
        </authorList>
    </citation>
    <scope>NUCLEOTIDE SEQUENCE</scope>
    <source>
        <strain evidence="2">WCHA30</strain>
    </source>
</reference>
<dbReference type="AlphaFoldDB" id="A0A2S2FB67"/>